<evidence type="ECO:0000313" key="4">
    <source>
        <dbReference type="Proteomes" id="UP000286097"/>
    </source>
</evidence>
<dbReference type="Proteomes" id="UP000286097">
    <property type="component" value="Unassembled WGS sequence"/>
</dbReference>
<protein>
    <recommendedName>
        <fullName evidence="5">Serine-threonine/tyrosine-protein kinase catalytic domain-containing protein</fullName>
    </recommendedName>
</protein>
<proteinExistence type="predicted"/>
<dbReference type="SUPFAM" id="SSF56112">
    <property type="entry name" value="Protein kinase-like (PK-like)"/>
    <property type="match status" value="1"/>
</dbReference>
<dbReference type="InterPro" id="IPR011009">
    <property type="entry name" value="Kinase-like_dom_sf"/>
</dbReference>
<evidence type="ECO:0000313" key="3">
    <source>
        <dbReference type="Proteomes" id="UP000282087"/>
    </source>
</evidence>
<keyword evidence="3" id="KW-1185">Reference proteome</keyword>
<evidence type="ECO:0000313" key="2">
    <source>
        <dbReference type="EMBL" id="RQM18651.1"/>
    </source>
</evidence>
<dbReference type="Gene3D" id="1.10.510.10">
    <property type="entry name" value="Transferase(Phosphotransferase) domain 1"/>
    <property type="match status" value="1"/>
</dbReference>
<gene>
    <name evidence="2" type="ORF">DD237_001563</name>
    <name evidence="1" type="ORF">DD238_003348</name>
</gene>
<reference evidence="3 4" key="1">
    <citation type="submission" date="2018-06" db="EMBL/GenBank/DDBJ databases">
        <title>Comparative genomics of downy mildews reveals potential adaptations to biotrophy.</title>
        <authorList>
            <person name="Fletcher K."/>
            <person name="Klosterman S.J."/>
            <person name="Derevnina L."/>
            <person name="Martin F."/>
            <person name="Koike S."/>
            <person name="Reyes Chin-Wo S."/>
            <person name="Mou B."/>
            <person name="Michelmore R."/>
        </authorList>
    </citation>
    <scope>NUCLEOTIDE SEQUENCE [LARGE SCALE GENOMIC DNA]</scope>
    <source>
        <strain evidence="2 4">R13</strain>
        <strain evidence="1 3">R14</strain>
    </source>
</reference>
<comment type="caution">
    <text evidence="1">The sequence shown here is derived from an EMBL/GenBank/DDBJ whole genome shotgun (WGS) entry which is preliminary data.</text>
</comment>
<name>A0A3M6VRA0_9STRA</name>
<dbReference type="EMBL" id="QKXF01000032">
    <property type="protein sequence ID" value="RQM18651.1"/>
    <property type="molecule type" value="Genomic_DNA"/>
</dbReference>
<dbReference type="EMBL" id="QLLG01000030">
    <property type="protein sequence ID" value="RMX69279.1"/>
    <property type="molecule type" value="Genomic_DNA"/>
</dbReference>
<evidence type="ECO:0000313" key="1">
    <source>
        <dbReference type="EMBL" id="RMX69279.1"/>
    </source>
</evidence>
<dbReference type="AlphaFoldDB" id="A0A3M6VRA0"/>
<organism evidence="1 3">
    <name type="scientific">Peronospora effusa</name>
    <dbReference type="NCBI Taxonomy" id="542832"/>
    <lineage>
        <taxon>Eukaryota</taxon>
        <taxon>Sar</taxon>
        <taxon>Stramenopiles</taxon>
        <taxon>Oomycota</taxon>
        <taxon>Peronosporomycetes</taxon>
        <taxon>Peronosporales</taxon>
        <taxon>Peronosporaceae</taxon>
        <taxon>Peronospora</taxon>
    </lineage>
</organism>
<dbReference type="Proteomes" id="UP000282087">
    <property type="component" value="Unassembled WGS sequence"/>
</dbReference>
<evidence type="ECO:0008006" key="5">
    <source>
        <dbReference type="Google" id="ProtNLM"/>
    </source>
</evidence>
<sequence>MERLVQRPLLVMRRIVNDGLRPQLSLDCPLPLMDLIAACVSRNPMLRPNVADVGAWLVSVRGEQLLRKNFSDYFLSC</sequence>
<accession>A0A3M6VRA0</accession>
<dbReference type="VEuPathDB" id="FungiDB:DD237_001563"/>